<reference evidence="1" key="2">
    <citation type="journal article" date="2015" name="Data Brief">
        <title>Shoot transcriptome of the giant reed, Arundo donax.</title>
        <authorList>
            <person name="Barrero R.A."/>
            <person name="Guerrero F.D."/>
            <person name="Moolhuijzen P."/>
            <person name="Goolsby J.A."/>
            <person name="Tidwell J."/>
            <person name="Bellgard S.E."/>
            <person name="Bellgard M.I."/>
        </authorList>
    </citation>
    <scope>NUCLEOTIDE SEQUENCE</scope>
    <source>
        <tissue evidence="1">Shoot tissue taken approximately 20 cm above the soil surface</tissue>
    </source>
</reference>
<protein>
    <submittedName>
        <fullName evidence="1">Uncharacterized protein</fullName>
    </submittedName>
</protein>
<accession>A0A0A9GQ19</accession>
<organism evidence="1">
    <name type="scientific">Arundo donax</name>
    <name type="common">Giant reed</name>
    <name type="synonym">Donax arundinaceus</name>
    <dbReference type="NCBI Taxonomy" id="35708"/>
    <lineage>
        <taxon>Eukaryota</taxon>
        <taxon>Viridiplantae</taxon>
        <taxon>Streptophyta</taxon>
        <taxon>Embryophyta</taxon>
        <taxon>Tracheophyta</taxon>
        <taxon>Spermatophyta</taxon>
        <taxon>Magnoliopsida</taxon>
        <taxon>Liliopsida</taxon>
        <taxon>Poales</taxon>
        <taxon>Poaceae</taxon>
        <taxon>PACMAD clade</taxon>
        <taxon>Arundinoideae</taxon>
        <taxon>Arundineae</taxon>
        <taxon>Arundo</taxon>
    </lineage>
</organism>
<evidence type="ECO:0000313" key="1">
    <source>
        <dbReference type="EMBL" id="JAE26567.1"/>
    </source>
</evidence>
<dbReference type="AlphaFoldDB" id="A0A0A9GQ19"/>
<name>A0A0A9GQ19_ARUDO</name>
<reference evidence="1" key="1">
    <citation type="submission" date="2014-09" db="EMBL/GenBank/DDBJ databases">
        <authorList>
            <person name="Magalhaes I.L.F."/>
            <person name="Oliveira U."/>
            <person name="Santos F.R."/>
            <person name="Vidigal T.H.D.A."/>
            <person name="Brescovit A.D."/>
            <person name="Santos A.J."/>
        </authorList>
    </citation>
    <scope>NUCLEOTIDE SEQUENCE</scope>
    <source>
        <tissue evidence="1">Shoot tissue taken approximately 20 cm above the soil surface</tissue>
    </source>
</reference>
<proteinExistence type="predicted"/>
<dbReference type="EMBL" id="GBRH01171329">
    <property type="protein sequence ID" value="JAE26567.1"/>
    <property type="molecule type" value="Transcribed_RNA"/>
</dbReference>
<sequence>MRPIVALVMVHKKYASFSCEMIFRP</sequence>